<accession>A0ABZ2EWT3</accession>
<keyword evidence="2" id="KW-1185">Reference proteome</keyword>
<dbReference type="EMBL" id="CP117523">
    <property type="protein sequence ID" value="WWD84294.1"/>
    <property type="molecule type" value="Genomic_DNA"/>
</dbReference>
<sequence length="383" mass="45181">MKEITYSLCKENYNSNLFYKKLSSFTLDVEKNISYTCEKYVKDFINFLEKNHIEDIRTNSEYYLEILMLGVLWKNYINRAVNLQRIPKKILIILSYLRKYEIIKNSVDKKRGIMETYFLNIEDNKQIELNINNFSKLIGYLNAVGDFKEEVKRLESWEKYFTTRGEYEAKKIILASLEIEYIFENKGKIELGPYTENVDKFLILAEEKYKYREDYITCRRKEVEYHLNMVGAEIMNKSYKELFIKSKEKRLLLPSCMKAQNINYCKAIKTEDGYKCAHCTKSCNINRYDKLGEDYNFKVYIIPHESDINVKRKFQYGDIGIIGVACVLNLISGGLKAKSLGFVPQCVFLDYCGCKCHWHESGIITDINKEKLLNTLGLYNFNI</sequence>
<dbReference type="InterPro" id="IPR002829">
    <property type="entry name" value="DUF116"/>
</dbReference>
<dbReference type="PANTHER" id="PTHR43801">
    <property type="entry name" value="NUCLEOTIDE-BINDING PROTEIN-RELATED"/>
    <property type="match status" value="1"/>
</dbReference>
<proteinExistence type="predicted"/>
<dbReference type="Proteomes" id="UP001348492">
    <property type="component" value="Chromosome"/>
</dbReference>
<dbReference type="PANTHER" id="PTHR43801:SF1">
    <property type="entry name" value="POLYPRENYL SYNTHETASE"/>
    <property type="match status" value="1"/>
</dbReference>
<protein>
    <recommendedName>
        <fullName evidence="3">DUF116 domain-containing protein</fullName>
    </recommendedName>
</protein>
<evidence type="ECO:0008006" key="3">
    <source>
        <dbReference type="Google" id="ProtNLM"/>
    </source>
</evidence>
<evidence type="ECO:0000313" key="2">
    <source>
        <dbReference type="Proteomes" id="UP001348492"/>
    </source>
</evidence>
<dbReference type="RefSeq" id="WP_018590198.1">
    <property type="nucleotide sequence ID" value="NZ_CP117523.1"/>
</dbReference>
<gene>
    <name evidence="1" type="ORF">TEGL_27250</name>
</gene>
<name>A0ABZ2EWT3_9FIRM</name>
<reference evidence="1 2" key="1">
    <citation type="journal article" date="2023" name="PLoS ONE">
        <title>Genome-based metabolic and phylogenomic analysis of three Terrisporobacter species.</title>
        <authorList>
            <person name="Boer T."/>
            <person name="Bengelsdorf F.R."/>
            <person name="Bomeke M."/>
            <person name="Daniel R."/>
            <person name="Poehlein A."/>
        </authorList>
    </citation>
    <scope>NUCLEOTIDE SEQUENCE [LARGE SCALE GENOMIC DNA]</scope>
    <source>
        <strain evidence="1 2">DSM 1288</strain>
    </source>
</reference>
<evidence type="ECO:0000313" key="1">
    <source>
        <dbReference type="EMBL" id="WWD84294.1"/>
    </source>
</evidence>
<dbReference type="Pfam" id="PF01976">
    <property type="entry name" value="DUF116"/>
    <property type="match status" value="1"/>
</dbReference>
<organism evidence="1 2">
    <name type="scientific">Terrisporobacter glycolicus ATCC 14880 = DSM 1288</name>
    <dbReference type="NCBI Taxonomy" id="1121315"/>
    <lineage>
        <taxon>Bacteria</taxon>
        <taxon>Bacillati</taxon>
        <taxon>Bacillota</taxon>
        <taxon>Clostridia</taxon>
        <taxon>Peptostreptococcales</taxon>
        <taxon>Peptostreptococcaceae</taxon>
        <taxon>Terrisporobacter</taxon>
    </lineage>
</organism>